<dbReference type="RefSeq" id="WP_068120501.1">
    <property type="nucleotide sequence ID" value="NZ_CCXJ01000282.1"/>
</dbReference>
<keyword evidence="1" id="KW-0472">Membrane</keyword>
<reference evidence="2 3" key="1">
    <citation type="submission" date="2023-07" db="EMBL/GenBank/DDBJ databases">
        <title>Sequencing the genomes of 1000 actinobacteria strains.</title>
        <authorList>
            <person name="Klenk H.-P."/>
        </authorList>
    </citation>
    <scope>NUCLEOTIDE SEQUENCE [LARGE SCALE GENOMIC DNA]</scope>
    <source>
        <strain evidence="2 3">GD13</strain>
    </source>
</reference>
<feature type="transmembrane region" description="Helical" evidence="1">
    <location>
        <begin position="68"/>
        <end position="86"/>
    </location>
</feature>
<protein>
    <submittedName>
        <fullName evidence="2">Uncharacterized protein</fullName>
    </submittedName>
</protein>
<name>A0ABT9NR64_9ACTN</name>
<dbReference type="EMBL" id="JAUSQM010000001">
    <property type="protein sequence ID" value="MDP9822927.1"/>
    <property type="molecule type" value="Genomic_DNA"/>
</dbReference>
<comment type="caution">
    <text evidence="2">The sequence shown here is derived from an EMBL/GenBank/DDBJ whole genome shotgun (WGS) entry which is preliminary data.</text>
</comment>
<organism evidence="2 3">
    <name type="scientific">Nocardioides massiliensis</name>
    <dbReference type="NCBI Taxonomy" id="1325935"/>
    <lineage>
        <taxon>Bacteria</taxon>
        <taxon>Bacillati</taxon>
        <taxon>Actinomycetota</taxon>
        <taxon>Actinomycetes</taxon>
        <taxon>Propionibacteriales</taxon>
        <taxon>Nocardioidaceae</taxon>
        <taxon>Nocardioides</taxon>
    </lineage>
</organism>
<evidence type="ECO:0000313" key="3">
    <source>
        <dbReference type="Proteomes" id="UP001240447"/>
    </source>
</evidence>
<keyword evidence="1" id="KW-0812">Transmembrane</keyword>
<proteinExistence type="predicted"/>
<feature type="transmembrane region" description="Helical" evidence="1">
    <location>
        <begin position="32"/>
        <end position="56"/>
    </location>
</feature>
<keyword evidence="1" id="KW-1133">Transmembrane helix</keyword>
<keyword evidence="3" id="KW-1185">Reference proteome</keyword>
<gene>
    <name evidence="2" type="ORF">J2S59_002736</name>
</gene>
<accession>A0ABT9NR64</accession>
<dbReference type="Proteomes" id="UP001240447">
    <property type="component" value="Unassembled WGS sequence"/>
</dbReference>
<evidence type="ECO:0000256" key="1">
    <source>
        <dbReference type="SAM" id="Phobius"/>
    </source>
</evidence>
<evidence type="ECO:0000313" key="2">
    <source>
        <dbReference type="EMBL" id="MDP9822927.1"/>
    </source>
</evidence>
<sequence>MRPRWFLCAYAVIVLGAAHVAALATRSANDASIGGVLLLLAVAFLGLPWSIGYFAAFDWAVTGTVSEAFVLSGLAVLNAVLVTLVVGRPVRPRAVRADQSA</sequence>